<feature type="repeat" description="Lumazine-binding" evidence="9">
    <location>
        <begin position="1"/>
        <end position="98"/>
    </location>
</feature>
<name>A0A1F6BVH1_9BACT</name>
<dbReference type="GO" id="GO:0009231">
    <property type="term" value="P:riboflavin biosynthetic process"/>
    <property type="evidence" value="ECO:0007669"/>
    <property type="project" value="UniProtKB-KW"/>
</dbReference>
<evidence type="ECO:0000256" key="5">
    <source>
        <dbReference type="ARBA" id="ARBA00022619"/>
    </source>
</evidence>
<dbReference type="PANTHER" id="PTHR21098">
    <property type="entry name" value="RIBOFLAVIN SYNTHASE ALPHA CHAIN"/>
    <property type="match status" value="1"/>
</dbReference>
<reference evidence="11 12" key="1">
    <citation type="journal article" date="2016" name="Nat. Commun.">
        <title>Thousands of microbial genomes shed light on interconnected biogeochemical processes in an aquifer system.</title>
        <authorList>
            <person name="Anantharaman K."/>
            <person name="Brown C.T."/>
            <person name="Hug L.A."/>
            <person name="Sharon I."/>
            <person name="Castelle C.J."/>
            <person name="Probst A.J."/>
            <person name="Thomas B.C."/>
            <person name="Singh A."/>
            <person name="Wilkins M.J."/>
            <person name="Karaoz U."/>
            <person name="Brodie E.L."/>
            <person name="Williams K.H."/>
            <person name="Hubbard S.S."/>
            <person name="Banfield J.F."/>
        </authorList>
    </citation>
    <scope>NUCLEOTIDE SEQUENCE [LARGE SCALE GENOMIC DNA]</scope>
</reference>
<dbReference type="PROSITE" id="PS51177">
    <property type="entry name" value="LUMAZINE_BIND"/>
    <property type="match status" value="2"/>
</dbReference>
<evidence type="ECO:0000256" key="1">
    <source>
        <dbReference type="ARBA" id="ARBA00002803"/>
    </source>
</evidence>
<comment type="function">
    <text evidence="1">Catalyzes the dismutation of two molecules of 6,7-dimethyl-8-ribityllumazine, resulting in the formation of riboflavin and 5-amino-6-(D-ribitylamino)uracil.</text>
</comment>
<evidence type="ECO:0000256" key="3">
    <source>
        <dbReference type="ARBA" id="ARBA00012827"/>
    </source>
</evidence>
<dbReference type="CDD" id="cd00402">
    <property type="entry name" value="Riboflavin_synthase_like"/>
    <property type="match status" value="1"/>
</dbReference>
<dbReference type="PANTHER" id="PTHR21098:SF0">
    <property type="entry name" value="RIBOFLAVIN SYNTHASE"/>
    <property type="match status" value="1"/>
</dbReference>
<evidence type="ECO:0000256" key="7">
    <source>
        <dbReference type="ARBA" id="ARBA00022737"/>
    </source>
</evidence>
<keyword evidence="6" id="KW-0808">Transferase</keyword>
<dbReference type="InterPro" id="IPR001783">
    <property type="entry name" value="Lumazine-bd"/>
</dbReference>
<dbReference type="STRING" id="1798471.A3A21_03125"/>
<comment type="pathway">
    <text evidence="2">Cofactor biosynthesis; riboflavin biosynthesis; riboflavin from 2-hydroxy-3-oxobutyl phosphate and 5-amino-6-(D-ribitylamino)uracil: step 2/2.</text>
</comment>
<feature type="domain" description="Lumazine-binding" evidence="10">
    <location>
        <begin position="99"/>
        <end position="196"/>
    </location>
</feature>
<dbReference type="GO" id="GO:0004746">
    <property type="term" value="F:riboflavin synthase activity"/>
    <property type="evidence" value="ECO:0007669"/>
    <property type="project" value="UniProtKB-UniRule"/>
</dbReference>
<dbReference type="InterPro" id="IPR023366">
    <property type="entry name" value="ATP_synth_asu-like_sf"/>
</dbReference>
<dbReference type="SUPFAM" id="SSF63380">
    <property type="entry name" value="Riboflavin synthase domain-like"/>
    <property type="match status" value="2"/>
</dbReference>
<dbReference type="Pfam" id="PF00677">
    <property type="entry name" value="Lum_binding"/>
    <property type="match status" value="2"/>
</dbReference>
<dbReference type="AlphaFoldDB" id="A0A1F6BVH1"/>
<dbReference type="PIRSF" id="PIRSF000498">
    <property type="entry name" value="Riboflavin_syn_A"/>
    <property type="match status" value="1"/>
</dbReference>
<evidence type="ECO:0000256" key="4">
    <source>
        <dbReference type="ARBA" id="ARBA00013950"/>
    </source>
</evidence>
<evidence type="ECO:0000256" key="2">
    <source>
        <dbReference type="ARBA" id="ARBA00004887"/>
    </source>
</evidence>
<dbReference type="Proteomes" id="UP000176996">
    <property type="component" value="Unassembled WGS sequence"/>
</dbReference>
<keyword evidence="5" id="KW-0686">Riboflavin biosynthesis</keyword>
<dbReference type="EMBL" id="MFKK01000016">
    <property type="protein sequence ID" value="OGG40946.1"/>
    <property type="molecule type" value="Genomic_DNA"/>
</dbReference>
<dbReference type="FunFam" id="2.40.30.20:FF:000004">
    <property type="entry name" value="Riboflavin synthase, alpha subunit"/>
    <property type="match status" value="1"/>
</dbReference>
<dbReference type="Gene3D" id="2.40.30.20">
    <property type="match status" value="2"/>
</dbReference>
<gene>
    <name evidence="11" type="ORF">A3A21_03125</name>
</gene>
<accession>A0A1F6BVH1</accession>
<dbReference type="NCBIfam" id="TIGR00187">
    <property type="entry name" value="ribE"/>
    <property type="match status" value="1"/>
</dbReference>
<keyword evidence="7" id="KW-0677">Repeat</keyword>
<proteinExistence type="predicted"/>
<sequence length="196" mass="21852">MFTGIIRVVSQIRKSEKRNNSLFLMIEKPKEWRIKQGDSVAVNGVCLTVCKLQIANRRLQMVFELMPETLSKTTFGKIIPRAVNLEMPLCLGDRLDGHFVTGHIDTVGRVADIRGQELGHTRNFVISYPKRFSKLVVPKGSIAMDGVSLTVADVSQGSFSVSLVSYTLEHTVLGEKKVEDAVNLEFDVIAKYAQNL</sequence>
<dbReference type="InterPro" id="IPR017938">
    <property type="entry name" value="Riboflavin_synthase-like_b-brl"/>
</dbReference>
<dbReference type="InterPro" id="IPR026017">
    <property type="entry name" value="Lumazine-bd_dom"/>
</dbReference>
<evidence type="ECO:0000256" key="6">
    <source>
        <dbReference type="ARBA" id="ARBA00022679"/>
    </source>
</evidence>
<evidence type="ECO:0000313" key="12">
    <source>
        <dbReference type="Proteomes" id="UP000176996"/>
    </source>
</evidence>
<dbReference type="EC" id="2.5.1.9" evidence="3 8"/>
<evidence type="ECO:0000256" key="8">
    <source>
        <dbReference type="NCBIfam" id="TIGR00187"/>
    </source>
</evidence>
<organism evidence="11 12">
    <name type="scientific">Candidatus Jorgensenbacteria bacterium RIFCSPLOWO2_01_FULL_45_25b</name>
    <dbReference type="NCBI Taxonomy" id="1798471"/>
    <lineage>
        <taxon>Bacteria</taxon>
        <taxon>Candidatus Joergenseniibacteriota</taxon>
    </lineage>
</organism>
<evidence type="ECO:0000256" key="9">
    <source>
        <dbReference type="PROSITE-ProRule" id="PRU00524"/>
    </source>
</evidence>
<dbReference type="NCBIfam" id="NF006767">
    <property type="entry name" value="PRK09289.1"/>
    <property type="match status" value="1"/>
</dbReference>
<feature type="domain" description="Lumazine-binding" evidence="10">
    <location>
        <begin position="1"/>
        <end position="98"/>
    </location>
</feature>
<protein>
    <recommendedName>
        <fullName evidence="4 8">Riboflavin synthase</fullName>
        <ecNumber evidence="3 8">2.5.1.9</ecNumber>
    </recommendedName>
</protein>
<evidence type="ECO:0000313" key="11">
    <source>
        <dbReference type="EMBL" id="OGG40946.1"/>
    </source>
</evidence>
<comment type="caution">
    <text evidence="11">The sequence shown here is derived from an EMBL/GenBank/DDBJ whole genome shotgun (WGS) entry which is preliminary data.</text>
</comment>
<evidence type="ECO:0000259" key="10">
    <source>
        <dbReference type="PROSITE" id="PS51177"/>
    </source>
</evidence>
<feature type="repeat" description="Lumazine-binding" evidence="9">
    <location>
        <begin position="99"/>
        <end position="196"/>
    </location>
</feature>